<name>A0A3D9CBD8_9FLAO</name>
<proteinExistence type="predicted"/>
<comment type="caution">
    <text evidence="1">The sequence shown here is derived from an EMBL/GenBank/DDBJ whole genome shotgun (WGS) entry which is preliminary data.</text>
</comment>
<evidence type="ECO:0000313" key="2">
    <source>
        <dbReference type="Proteomes" id="UP000256686"/>
    </source>
</evidence>
<gene>
    <name evidence="1" type="ORF">DRF65_07445</name>
</gene>
<protein>
    <recommendedName>
        <fullName evidence="3">WG repeat-containing protein</fullName>
    </recommendedName>
</protein>
<reference evidence="2" key="1">
    <citation type="submission" date="2018-06" db="EMBL/GenBank/DDBJ databases">
        <authorList>
            <person name="Lum Nde A."/>
            <person name="Hugo C."/>
        </authorList>
    </citation>
    <scope>NUCLEOTIDE SEQUENCE [LARGE SCALE GENOMIC DNA]</scope>
    <source>
        <strain evidence="2">1_F178</strain>
    </source>
</reference>
<keyword evidence="2" id="KW-1185">Reference proteome</keyword>
<dbReference type="Proteomes" id="UP000256686">
    <property type="component" value="Unassembled WGS sequence"/>
</dbReference>
<organism evidence="1 2">
    <name type="scientific">Chryseobacterium pennae</name>
    <dbReference type="NCBI Taxonomy" id="2258962"/>
    <lineage>
        <taxon>Bacteria</taxon>
        <taxon>Pseudomonadati</taxon>
        <taxon>Bacteroidota</taxon>
        <taxon>Flavobacteriia</taxon>
        <taxon>Flavobacteriales</taxon>
        <taxon>Weeksellaceae</taxon>
        <taxon>Chryseobacterium group</taxon>
        <taxon>Chryseobacterium</taxon>
    </lineage>
</organism>
<evidence type="ECO:0008006" key="3">
    <source>
        <dbReference type="Google" id="ProtNLM"/>
    </source>
</evidence>
<sequence length="284" mass="32549">MSGTFLYGKIRLTEFFMVKKLFLVLFGAMICKPVSAQIPISVPNFNTYQFSEGSKLGIRNREGVLLKAEYDQVWEQGKDRYSLTISGKTNVFYLDKVILPTAVDEVNFISDDTFVSVDKGEKSIYVLDTDNQYKLALKTKNNLVVNNGFTLVLSDSSGKKTFYFKNGASLTDKYSYPNIYNNVIMASIDRKWGLIKDGREITPFMYDSIDTIGRFYKQRSGQGYLLRYKTAKYFIVGLNQKFGIINVEGKTVLPIQYDEIVLDEETNIYTLRLNNREETFDGNK</sequence>
<dbReference type="AlphaFoldDB" id="A0A3D9CBD8"/>
<accession>A0A3D9CBD8</accession>
<evidence type="ECO:0000313" key="1">
    <source>
        <dbReference type="EMBL" id="REC63054.1"/>
    </source>
</evidence>
<dbReference type="EMBL" id="QNVT01000005">
    <property type="protein sequence ID" value="REC63054.1"/>
    <property type="molecule type" value="Genomic_DNA"/>
</dbReference>